<evidence type="ECO:0000256" key="3">
    <source>
        <dbReference type="ARBA" id="ARBA00022553"/>
    </source>
</evidence>
<comment type="caution">
    <text evidence="16">The sequence shown here is derived from an EMBL/GenBank/DDBJ whole genome shotgun (WGS) entry which is preliminary data.</text>
</comment>
<dbReference type="GO" id="GO:0000976">
    <property type="term" value="F:transcription cis-regulatory region binding"/>
    <property type="evidence" value="ECO:0007669"/>
    <property type="project" value="TreeGrafter"/>
</dbReference>
<dbReference type="InterPro" id="IPR036388">
    <property type="entry name" value="WH-like_DNA-bd_sf"/>
</dbReference>
<dbReference type="PROSITE" id="PS50110">
    <property type="entry name" value="RESPONSE_REGULATORY"/>
    <property type="match status" value="1"/>
</dbReference>
<evidence type="ECO:0000256" key="6">
    <source>
        <dbReference type="ARBA" id="ARBA00023026"/>
    </source>
</evidence>
<protein>
    <recommendedName>
        <fullName evidence="11">Heme response regulator HssR</fullName>
    </recommendedName>
</protein>
<dbReference type="GO" id="GO:0032993">
    <property type="term" value="C:protein-DNA complex"/>
    <property type="evidence" value="ECO:0007669"/>
    <property type="project" value="TreeGrafter"/>
</dbReference>
<keyword evidence="4" id="KW-0902">Two-component regulatory system</keyword>
<dbReference type="GO" id="GO:0000156">
    <property type="term" value="F:phosphorelay response regulator activity"/>
    <property type="evidence" value="ECO:0007669"/>
    <property type="project" value="TreeGrafter"/>
</dbReference>
<keyword evidence="9" id="KW-0804">Transcription</keyword>
<evidence type="ECO:0000256" key="4">
    <source>
        <dbReference type="ARBA" id="ARBA00023012"/>
    </source>
</evidence>
<dbReference type="GO" id="GO:0006355">
    <property type="term" value="P:regulation of DNA-templated transcription"/>
    <property type="evidence" value="ECO:0007669"/>
    <property type="project" value="InterPro"/>
</dbReference>
<reference evidence="16 17" key="1">
    <citation type="submission" date="2018-05" db="EMBL/GenBank/DDBJ databases">
        <title>Genomic Encyclopedia of Type Strains, Phase IV (KMG-IV): sequencing the most valuable type-strain genomes for metagenomic binning, comparative biology and taxonomic classification.</title>
        <authorList>
            <person name="Goeker M."/>
        </authorList>
    </citation>
    <scope>NUCLEOTIDE SEQUENCE [LARGE SCALE GENOMIC DNA]</scope>
    <source>
        <strain evidence="16 17">DSM 22440</strain>
    </source>
</reference>
<comment type="function">
    <text evidence="10">Member of the two-component regulatory system HssS/HssR involved in intracellular heme homeostasis and tempering of staphylococcal virulence. Phosphorylated HssR binds to a direct repeat sequence within hrtAB promoter and activates the expression of hrtAB, an efflux pump, in response to extracellular heme, hemin, hemoglobin or blood.</text>
</comment>
<dbReference type="CDD" id="cd00383">
    <property type="entry name" value="trans_reg_C"/>
    <property type="match status" value="1"/>
</dbReference>
<evidence type="ECO:0000259" key="14">
    <source>
        <dbReference type="PROSITE" id="PS50110"/>
    </source>
</evidence>
<comment type="subcellular location">
    <subcellularLocation>
        <location evidence="1">Cytoplasm</location>
    </subcellularLocation>
</comment>
<evidence type="ECO:0000256" key="7">
    <source>
        <dbReference type="ARBA" id="ARBA00023125"/>
    </source>
</evidence>
<dbReference type="InterPro" id="IPR039420">
    <property type="entry name" value="WalR-like"/>
</dbReference>
<keyword evidence="5" id="KW-0805">Transcription regulation</keyword>
<dbReference type="RefSeq" id="WP_110251294.1">
    <property type="nucleotide sequence ID" value="NZ_QJJR01000005.1"/>
</dbReference>
<evidence type="ECO:0000256" key="12">
    <source>
        <dbReference type="PROSITE-ProRule" id="PRU00169"/>
    </source>
</evidence>
<evidence type="ECO:0000313" key="16">
    <source>
        <dbReference type="EMBL" id="PXW91521.1"/>
    </source>
</evidence>
<evidence type="ECO:0000313" key="17">
    <source>
        <dbReference type="Proteomes" id="UP000247922"/>
    </source>
</evidence>
<evidence type="ECO:0000256" key="2">
    <source>
        <dbReference type="ARBA" id="ARBA00022490"/>
    </source>
</evidence>
<evidence type="ECO:0000256" key="10">
    <source>
        <dbReference type="ARBA" id="ARBA00037471"/>
    </source>
</evidence>
<evidence type="ECO:0000256" key="13">
    <source>
        <dbReference type="PROSITE-ProRule" id="PRU01091"/>
    </source>
</evidence>
<keyword evidence="6" id="KW-0843">Virulence</keyword>
<dbReference type="SMART" id="SM00448">
    <property type="entry name" value="REC"/>
    <property type="match status" value="1"/>
</dbReference>
<dbReference type="Proteomes" id="UP000247922">
    <property type="component" value="Unassembled WGS sequence"/>
</dbReference>
<keyword evidence="3 12" id="KW-0597">Phosphoprotein</keyword>
<dbReference type="InterPro" id="IPR001789">
    <property type="entry name" value="Sig_transdc_resp-reg_receiver"/>
</dbReference>
<evidence type="ECO:0000256" key="1">
    <source>
        <dbReference type="ARBA" id="ARBA00004496"/>
    </source>
</evidence>
<keyword evidence="8" id="KW-0010">Activator</keyword>
<dbReference type="Gene3D" id="6.10.250.690">
    <property type="match status" value="1"/>
</dbReference>
<accession>A0A2V3WEJ3</accession>
<dbReference type="PANTHER" id="PTHR48111">
    <property type="entry name" value="REGULATOR OF RPOS"/>
    <property type="match status" value="1"/>
</dbReference>
<dbReference type="PANTHER" id="PTHR48111:SF49">
    <property type="entry name" value="HEME RESPONSE REGULATOR HSSR"/>
    <property type="match status" value="1"/>
</dbReference>
<dbReference type="PROSITE" id="PS51755">
    <property type="entry name" value="OMPR_PHOB"/>
    <property type="match status" value="1"/>
</dbReference>
<gene>
    <name evidence="16" type="ORF">DES38_105142</name>
</gene>
<keyword evidence="7 13" id="KW-0238">DNA-binding</keyword>
<dbReference type="GO" id="GO:0005829">
    <property type="term" value="C:cytosol"/>
    <property type="evidence" value="ECO:0007669"/>
    <property type="project" value="TreeGrafter"/>
</dbReference>
<dbReference type="CDD" id="cd17574">
    <property type="entry name" value="REC_OmpR"/>
    <property type="match status" value="1"/>
</dbReference>
<dbReference type="SUPFAM" id="SSF52172">
    <property type="entry name" value="CheY-like"/>
    <property type="match status" value="1"/>
</dbReference>
<sequence>MVNILIADDDQHIRELMRLYLNKEGFNIVEASHGNDAIELLETEAIDLAVIDVMMPELDGIALTKAIRLYHALPIILVTAKGESHDKVLGFEAGADDYLVKPFDPVELVLRVKALLKRYRLIGNHLIDFNGIMLNKNTLLVKADNEIIALKNKEMSLLFELASEPGRIFTRQQLLDKVWSYDYEGDERTVDVHIKRLREKLRTIESIQITTIRGLGYRLEDAL</sequence>
<dbReference type="Gene3D" id="3.40.50.2300">
    <property type="match status" value="1"/>
</dbReference>
<evidence type="ECO:0000256" key="8">
    <source>
        <dbReference type="ARBA" id="ARBA00023159"/>
    </source>
</evidence>
<feature type="modified residue" description="4-aspartylphosphate" evidence="12">
    <location>
        <position position="52"/>
    </location>
</feature>
<evidence type="ECO:0000259" key="15">
    <source>
        <dbReference type="PROSITE" id="PS51755"/>
    </source>
</evidence>
<dbReference type="InterPro" id="IPR001867">
    <property type="entry name" value="OmpR/PhoB-type_DNA-bd"/>
</dbReference>
<evidence type="ECO:0000256" key="5">
    <source>
        <dbReference type="ARBA" id="ARBA00023015"/>
    </source>
</evidence>
<keyword evidence="17" id="KW-1185">Reference proteome</keyword>
<evidence type="ECO:0000256" key="9">
    <source>
        <dbReference type="ARBA" id="ARBA00023163"/>
    </source>
</evidence>
<dbReference type="AlphaFoldDB" id="A0A2V3WEJ3"/>
<dbReference type="Gene3D" id="1.10.10.10">
    <property type="entry name" value="Winged helix-like DNA-binding domain superfamily/Winged helix DNA-binding domain"/>
    <property type="match status" value="1"/>
</dbReference>
<feature type="domain" description="OmpR/PhoB-type" evidence="15">
    <location>
        <begin position="124"/>
        <end position="221"/>
    </location>
</feature>
<proteinExistence type="predicted"/>
<organism evidence="16 17">
    <name type="scientific">Streptohalobacillus salinus</name>
    <dbReference type="NCBI Taxonomy" id="621096"/>
    <lineage>
        <taxon>Bacteria</taxon>
        <taxon>Bacillati</taxon>
        <taxon>Bacillota</taxon>
        <taxon>Bacilli</taxon>
        <taxon>Bacillales</taxon>
        <taxon>Bacillaceae</taxon>
        <taxon>Streptohalobacillus</taxon>
    </lineage>
</organism>
<feature type="DNA-binding region" description="OmpR/PhoB-type" evidence="13">
    <location>
        <begin position="124"/>
        <end position="221"/>
    </location>
</feature>
<keyword evidence="2" id="KW-0963">Cytoplasm</keyword>
<feature type="domain" description="Response regulatory" evidence="14">
    <location>
        <begin position="3"/>
        <end position="116"/>
    </location>
</feature>
<dbReference type="Pfam" id="PF00072">
    <property type="entry name" value="Response_reg"/>
    <property type="match status" value="1"/>
</dbReference>
<dbReference type="InterPro" id="IPR011006">
    <property type="entry name" value="CheY-like_superfamily"/>
</dbReference>
<dbReference type="SMART" id="SM00862">
    <property type="entry name" value="Trans_reg_C"/>
    <property type="match status" value="1"/>
</dbReference>
<dbReference type="FunFam" id="1.10.10.10:FF:000018">
    <property type="entry name" value="DNA-binding response regulator ResD"/>
    <property type="match status" value="1"/>
</dbReference>
<name>A0A2V3WEJ3_9BACI</name>
<dbReference type="OrthoDB" id="9790442at2"/>
<dbReference type="EMBL" id="QJJR01000005">
    <property type="protein sequence ID" value="PXW91521.1"/>
    <property type="molecule type" value="Genomic_DNA"/>
</dbReference>
<dbReference type="Pfam" id="PF00486">
    <property type="entry name" value="Trans_reg_C"/>
    <property type="match status" value="1"/>
</dbReference>
<evidence type="ECO:0000256" key="11">
    <source>
        <dbReference type="ARBA" id="ARBA00039976"/>
    </source>
</evidence>